<dbReference type="SMART" id="SM00382">
    <property type="entry name" value="AAA"/>
    <property type="match status" value="1"/>
</dbReference>
<dbReference type="InterPro" id="IPR013563">
    <property type="entry name" value="Oligopep_ABC_C"/>
</dbReference>
<proteinExistence type="predicted"/>
<keyword evidence="1" id="KW-0813">Transport</keyword>
<dbReference type="STRING" id="1006576.DTL3_1338"/>
<keyword evidence="2" id="KW-0547">Nucleotide-binding</keyword>
<dbReference type="PANTHER" id="PTHR43067:SF2">
    <property type="entry name" value="OLIGOPEPTIDE ABC TRANSPORTER, ATP-BINDING PROTEIN"/>
    <property type="match status" value="1"/>
</dbReference>
<evidence type="ECO:0000256" key="3">
    <source>
        <dbReference type="ARBA" id="ARBA00022840"/>
    </source>
</evidence>
<dbReference type="NCBIfam" id="TIGR01727">
    <property type="entry name" value="oligo_HPY"/>
    <property type="match status" value="1"/>
</dbReference>
<evidence type="ECO:0000313" key="5">
    <source>
        <dbReference type="EMBL" id="CEP78632.1"/>
    </source>
</evidence>
<accession>A0A0C7NS04</accession>
<reference evidence="6" key="1">
    <citation type="submission" date="2014-11" db="EMBL/GenBank/DDBJ databases">
        <authorList>
            <person name="Wibberg D."/>
        </authorList>
    </citation>
    <scope>NUCLEOTIDE SEQUENCE [LARGE SCALE GENOMIC DNA]</scope>
    <source>
        <strain evidence="6">L3</strain>
    </source>
</reference>
<dbReference type="InterPro" id="IPR017871">
    <property type="entry name" value="ABC_transporter-like_CS"/>
</dbReference>
<evidence type="ECO:0000256" key="1">
    <source>
        <dbReference type="ARBA" id="ARBA00022448"/>
    </source>
</evidence>
<name>A0A0C7NS04_DEFTU</name>
<dbReference type="PANTHER" id="PTHR43067">
    <property type="entry name" value="OLIGOPEPTIDE/DIPEPTIDE ABC TRANSPORTER, ATPASE SUBUNIT"/>
    <property type="match status" value="1"/>
</dbReference>
<evidence type="ECO:0000313" key="6">
    <source>
        <dbReference type="Proteomes" id="UP000032809"/>
    </source>
</evidence>
<dbReference type="KEGG" id="dtn:DTL3_1338"/>
<evidence type="ECO:0000259" key="4">
    <source>
        <dbReference type="PROSITE" id="PS50893"/>
    </source>
</evidence>
<dbReference type="PROSITE" id="PS00211">
    <property type="entry name" value="ABC_TRANSPORTER_1"/>
    <property type="match status" value="1"/>
</dbReference>
<dbReference type="FunFam" id="3.40.50.300:FF:000016">
    <property type="entry name" value="Oligopeptide ABC transporter ATP-binding component"/>
    <property type="match status" value="1"/>
</dbReference>
<evidence type="ECO:0000256" key="2">
    <source>
        <dbReference type="ARBA" id="ARBA00022741"/>
    </source>
</evidence>
<dbReference type="Proteomes" id="UP000032809">
    <property type="component" value="Chromosome I"/>
</dbReference>
<dbReference type="Pfam" id="PF08352">
    <property type="entry name" value="oligo_HPY"/>
    <property type="match status" value="1"/>
</dbReference>
<dbReference type="Pfam" id="PF00005">
    <property type="entry name" value="ABC_tran"/>
    <property type="match status" value="1"/>
</dbReference>
<dbReference type="AlphaFoldDB" id="A0A0C7NS04"/>
<dbReference type="EMBL" id="LN824141">
    <property type="protein sequence ID" value="CEP78632.1"/>
    <property type="molecule type" value="Genomic_DNA"/>
</dbReference>
<dbReference type="GO" id="GO:0016887">
    <property type="term" value="F:ATP hydrolysis activity"/>
    <property type="evidence" value="ECO:0007669"/>
    <property type="project" value="InterPro"/>
</dbReference>
<dbReference type="InterPro" id="IPR003439">
    <property type="entry name" value="ABC_transporter-like_ATP-bd"/>
</dbReference>
<dbReference type="InterPro" id="IPR003593">
    <property type="entry name" value="AAA+_ATPase"/>
</dbReference>
<dbReference type="HOGENOM" id="CLU_000604_1_23_0"/>
<dbReference type="CDD" id="cd03257">
    <property type="entry name" value="ABC_NikE_OppD_transporters"/>
    <property type="match status" value="1"/>
</dbReference>
<dbReference type="PATRIC" id="fig|1006576.9.peg.1335"/>
<dbReference type="PROSITE" id="PS50893">
    <property type="entry name" value="ABC_TRANSPORTER_2"/>
    <property type="match status" value="1"/>
</dbReference>
<dbReference type="SUPFAM" id="SSF52540">
    <property type="entry name" value="P-loop containing nucleoside triphosphate hydrolases"/>
    <property type="match status" value="1"/>
</dbReference>
<keyword evidence="3" id="KW-0067">ATP-binding</keyword>
<dbReference type="GO" id="GO:0015833">
    <property type="term" value="P:peptide transport"/>
    <property type="evidence" value="ECO:0007669"/>
    <property type="project" value="InterPro"/>
</dbReference>
<dbReference type="InterPro" id="IPR027417">
    <property type="entry name" value="P-loop_NTPase"/>
</dbReference>
<organism evidence="5 6">
    <name type="scientific">Defluviitoga tunisiensis</name>
    <dbReference type="NCBI Taxonomy" id="1006576"/>
    <lineage>
        <taxon>Bacteria</taxon>
        <taxon>Thermotogati</taxon>
        <taxon>Thermotogota</taxon>
        <taxon>Thermotogae</taxon>
        <taxon>Petrotogales</taxon>
        <taxon>Petrotogaceae</taxon>
        <taxon>Defluviitoga</taxon>
    </lineage>
</organism>
<feature type="domain" description="ABC transporter" evidence="4">
    <location>
        <begin position="5"/>
        <end position="263"/>
    </location>
</feature>
<keyword evidence="6" id="KW-1185">Reference proteome</keyword>
<protein>
    <submittedName>
        <fullName evidence="5">Oligopeptide/dipeptide ABC transporter ATPase</fullName>
    </submittedName>
</protein>
<gene>
    <name evidence="5" type="primary">dppD9</name>
    <name evidence="5" type="ORF">DTL3_1338</name>
</gene>
<sequence>MLNILKTENLKSYYIFETPTEKKEVKAVNDVSIDIEEDKIYGVAGESGCGKSTFLKTVCGLAEPPLRIVGGTIYYLVNGKYVDITKLSQEEYRKLRWEYISYIPQGSMSALNPIIRVKESFKDFVTAHKKIKDDQKDFEEPLRKHLNALGLPMRVLKSYPHQLSGGMRQRVTIALATILNPRIILADEPTTALDVVAQRAVIQLLKDIQSLQKNTIILVTHDMAVHANIADRMLIMYAGVFVEEADTEELFENPLHPYTKFLIGSLPKMGDKSYKVSAPGSPPSLANLPQGCPFHPRCPYVMDICKNERPALVETKPSHKVSCFLNSKERIQND</sequence>
<dbReference type="Gene3D" id="3.40.50.300">
    <property type="entry name" value="P-loop containing nucleotide triphosphate hydrolases"/>
    <property type="match status" value="1"/>
</dbReference>
<dbReference type="GO" id="GO:0005524">
    <property type="term" value="F:ATP binding"/>
    <property type="evidence" value="ECO:0007669"/>
    <property type="project" value="UniProtKB-KW"/>
</dbReference>